<sequence>MEYSDSIHIYLIRHGMTKYNTEKKYLGHTDIPVIQEKLRDYNQLHETLNRIKFDAVYCSDLLRCRQTASFLFGKESIIFDQRLREMHFGDWEGKTYEQLKYEPAYCKWLSDWETECIPNGENWERFKSRIQQFLHEGILLEENRGKTITIVSHGGVIRQIVSGLNDELAFWDVNVKFGEAIVLVINTTGGDFKCTSLSVVPTAENANS</sequence>
<dbReference type="InterPro" id="IPR051695">
    <property type="entry name" value="Phosphoglycerate_Mutase"/>
</dbReference>
<dbReference type="Pfam" id="PF00300">
    <property type="entry name" value="His_Phos_1"/>
    <property type="match status" value="1"/>
</dbReference>
<dbReference type="SMART" id="SM00855">
    <property type="entry name" value="PGAM"/>
    <property type="match status" value="1"/>
</dbReference>
<accession>A0A927H9M0</accession>
<dbReference type="AlphaFoldDB" id="A0A927H9M0"/>
<dbReference type="Proteomes" id="UP000602076">
    <property type="component" value="Unassembled WGS sequence"/>
</dbReference>
<evidence type="ECO:0000313" key="5">
    <source>
        <dbReference type="Proteomes" id="UP000602076"/>
    </source>
</evidence>
<feature type="active site" description="Proton donor/acceptor" evidence="2">
    <location>
        <position position="85"/>
    </location>
</feature>
<organism evidence="4 5">
    <name type="scientific">Peribacillus faecalis</name>
    <dbReference type="NCBI Taxonomy" id="2772559"/>
    <lineage>
        <taxon>Bacteria</taxon>
        <taxon>Bacillati</taxon>
        <taxon>Bacillota</taxon>
        <taxon>Bacilli</taxon>
        <taxon>Bacillales</taxon>
        <taxon>Bacillaceae</taxon>
        <taxon>Peribacillus</taxon>
    </lineage>
</organism>
<dbReference type="InterPro" id="IPR013078">
    <property type="entry name" value="His_Pase_superF_clade-1"/>
</dbReference>
<protein>
    <submittedName>
        <fullName evidence="4">Histidine phosphatase family protein</fullName>
    </submittedName>
</protein>
<dbReference type="InterPro" id="IPR029033">
    <property type="entry name" value="His_PPase_superfam"/>
</dbReference>
<evidence type="ECO:0000256" key="2">
    <source>
        <dbReference type="PIRSR" id="PIRSR613078-1"/>
    </source>
</evidence>
<dbReference type="EMBL" id="JACXSI010000009">
    <property type="protein sequence ID" value="MBD3107735.1"/>
    <property type="molecule type" value="Genomic_DNA"/>
</dbReference>
<dbReference type="RefSeq" id="WP_190997280.1">
    <property type="nucleotide sequence ID" value="NZ_JACXSI010000009.1"/>
</dbReference>
<keyword evidence="5" id="KW-1185">Reference proteome</keyword>
<dbReference type="GO" id="GO:0045820">
    <property type="term" value="P:negative regulation of glycolytic process"/>
    <property type="evidence" value="ECO:0007669"/>
    <property type="project" value="TreeGrafter"/>
</dbReference>
<feature type="binding site" evidence="3">
    <location>
        <begin position="13"/>
        <end position="20"/>
    </location>
    <ligand>
        <name>substrate</name>
    </ligand>
</feature>
<feature type="active site" description="Tele-phosphohistidine intermediate" evidence="2">
    <location>
        <position position="14"/>
    </location>
</feature>
<dbReference type="PANTHER" id="PTHR46517">
    <property type="entry name" value="FRUCTOSE-2,6-BISPHOSPHATASE TIGAR"/>
    <property type="match status" value="1"/>
</dbReference>
<comment type="caution">
    <text evidence="4">The sequence shown here is derived from an EMBL/GenBank/DDBJ whole genome shotgun (WGS) entry which is preliminary data.</text>
</comment>
<dbReference type="GO" id="GO:0043456">
    <property type="term" value="P:regulation of pentose-phosphate shunt"/>
    <property type="evidence" value="ECO:0007669"/>
    <property type="project" value="TreeGrafter"/>
</dbReference>
<evidence type="ECO:0000256" key="1">
    <source>
        <dbReference type="ARBA" id="ARBA00022801"/>
    </source>
</evidence>
<feature type="binding site" evidence="3">
    <location>
        <position position="63"/>
    </location>
    <ligand>
        <name>substrate</name>
    </ligand>
</feature>
<evidence type="ECO:0000256" key="3">
    <source>
        <dbReference type="PIRSR" id="PIRSR613078-2"/>
    </source>
</evidence>
<gene>
    <name evidence="4" type="ORF">IEO70_05090</name>
</gene>
<dbReference type="GO" id="GO:0005829">
    <property type="term" value="C:cytosol"/>
    <property type="evidence" value="ECO:0007669"/>
    <property type="project" value="TreeGrafter"/>
</dbReference>
<dbReference type="Gene3D" id="3.40.50.1240">
    <property type="entry name" value="Phosphoglycerate mutase-like"/>
    <property type="match status" value="1"/>
</dbReference>
<name>A0A927H9M0_9BACI</name>
<dbReference type="SUPFAM" id="SSF53254">
    <property type="entry name" value="Phosphoglycerate mutase-like"/>
    <property type="match status" value="1"/>
</dbReference>
<evidence type="ECO:0000313" key="4">
    <source>
        <dbReference type="EMBL" id="MBD3107735.1"/>
    </source>
</evidence>
<dbReference type="CDD" id="cd07067">
    <property type="entry name" value="HP_PGM_like"/>
    <property type="match status" value="1"/>
</dbReference>
<reference evidence="4" key="1">
    <citation type="submission" date="2020-09" db="EMBL/GenBank/DDBJ databases">
        <title>Bacillus faecalis sp. nov., a moderately halophilic bacterium isolated from cow faeces.</title>
        <authorList>
            <person name="Jiang L."/>
            <person name="Lee J."/>
        </authorList>
    </citation>
    <scope>NUCLEOTIDE SEQUENCE</scope>
    <source>
        <strain evidence="4">AGMB 02131</strain>
    </source>
</reference>
<proteinExistence type="predicted"/>
<dbReference type="PANTHER" id="PTHR46517:SF1">
    <property type="entry name" value="FRUCTOSE-2,6-BISPHOSPHATASE TIGAR"/>
    <property type="match status" value="1"/>
</dbReference>
<keyword evidence="1" id="KW-0378">Hydrolase</keyword>
<dbReference type="GO" id="GO:0004331">
    <property type="term" value="F:fructose-2,6-bisphosphate 2-phosphatase activity"/>
    <property type="evidence" value="ECO:0007669"/>
    <property type="project" value="TreeGrafter"/>
</dbReference>